<accession>A0ABT6H9D9</accession>
<protein>
    <submittedName>
        <fullName evidence="1">Uncharacterized protein</fullName>
    </submittedName>
</protein>
<reference evidence="1 2" key="1">
    <citation type="submission" date="2023-04" db="EMBL/GenBank/DDBJ databases">
        <title>Ectobacillus antri isolated from activated sludge.</title>
        <authorList>
            <person name="Yan P."/>
            <person name="Liu X."/>
        </authorList>
    </citation>
    <scope>NUCLEOTIDE SEQUENCE [LARGE SCALE GENOMIC DNA]</scope>
    <source>
        <strain evidence="1 2">C18H</strain>
    </source>
</reference>
<dbReference type="Proteomes" id="UP001218246">
    <property type="component" value="Unassembled WGS sequence"/>
</dbReference>
<dbReference type="EMBL" id="JARULN010000016">
    <property type="protein sequence ID" value="MDG5754971.1"/>
    <property type="molecule type" value="Genomic_DNA"/>
</dbReference>
<name>A0ABT6H9D9_9BACI</name>
<proteinExistence type="predicted"/>
<comment type="caution">
    <text evidence="1">The sequence shown here is derived from an EMBL/GenBank/DDBJ whole genome shotgun (WGS) entry which is preliminary data.</text>
</comment>
<evidence type="ECO:0000313" key="2">
    <source>
        <dbReference type="Proteomes" id="UP001218246"/>
    </source>
</evidence>
<sequence length="78" mass="8918">MSGNILETFFEIQHKKKVLGVIDTGKVNATQILGTTSATFGIDEYTLKADMKVTVHKYEYILHHIDISEFLPFFKEII</sequence>
<organism evidence="1 2">
    <name type="scientific">Ectobacillus antri</name>
    <dbReference type="NCBI Taxonomy" id="2486280"/>
    <lineage>
        <taxon>Bacteria</taxon>
        <taxon>Bacillati</taxon>
        <taxon>Bacillota</taxon>
        <taxon>Bacilli</taxon>
        <taxon>Bacillales</taxon>
        <taxon>Bacillaceae</taxon>
        <taxon>Ectobacillus</taxon>
    </lineage>
</organism>
<dbReference type="RefSeq" id="WP_124565784.1">
    <property type="nucleotide sequence ID" value="NZ_JARRRY010000015.1"/>
</dbReference>
<evidence type="ECO:0000313" key="1">
    <source>
        <dbReference type="EMBL" id="MDG5754971.1"/>
    </source>
</evidence>
<keyword evidence="2" id="KW-1185">Reference proteome</keyword>
<gene>
    <name evidence="1" type="ORF">P6P90_13490</name>
</gene>